<protein>
    <recommendedName>
        <fullName evidence="2">carbonic anhydrase</fullName>
        <ecNumber evidence="2">4.2.1.1</ecNumber>
    </recommendedName>
</protein>
<accession>A0A7Z8G664</accession>
<reference evidence="9 10" key="1">
    <citation type="journal article" date="2018" name="Int. J. Food Microbiol.">
        <title>Growth of Carnobacterium spp. isolated from chilled vacuum-packaged meat under relevant acidic conditions.</title>
        <authorList>
            <person name="Zhang P."/>
            <person name="Badoni M."/>
            <person name="Ganzle M."/>
            <person name="Yang X."/>
        </authorList>
    </citation>
    <scope>NUCLEOTIDE SEQUENCE [LARGE SCALE GENOMIC DNA]</scope>
    <source>
        <strain evidence="9 10">B2</strain>
    </source>
</reference>
<keyword evidence="7" id="KW-0732">Signal</keyword>
<dbReference type="InterPro" id="IPR001148">
    <property type="entry name" value="CA_dom"/>
</dbReference>
<dbReference type="PROSITE" id="PS51144">
    <property type="entry name" value="ALPHA_CA_2"/>
    <property type="match status" value="1"/>
</dbReference>
<evidence type="ECO:0000256" key="3">
    <source>
        <dbReference type="ARBA" id="ARBA00022723"/>
    </source>
</evidence>
<dbReference type="InterPro" id="IPR041891">
    <property type="entry name" value="Alpha_CA_prokaryot-like"/>
</dbReference>
<comment type="caution">
    <text evidence="9">The sequence shown here is derived from an EMBL/GenBank/DDBJ whole genome shotgun (WGS) entry which is preliminary data.</text>
</comment>
<dbReference type="PANTHER" id="PTHR18952">
    <property type="entry name" value="CARBONIC ANHYDRASE"/>
    <property type="match status" value="1"/>
</dbReference>
<evidence type="ECO:0000256" key="7">
    <source>
        <dbReference type="SAM" id="SignalP"/>
    </source>
</evidence>
<dbReference type="GO" id="GO:0004089">
    <property type="term" value="F:carbonate dehydratase activity"/>
    <property type="evidence" value="ECO:0007669"/>
    <property type="project" value="UniProtKB-EC"/>
</dbReference>
<evidence type="ECO:0000259" key="8">
    <source>
        <dbReference type="PROSITE" id="PS51144"/>
    </source>
</evidence>
<evidence type="ECO:0000256" key="4">
    <source>
        <dbReference type="ARBA" id="ARBA00022833"/>
    </source>
</evidence>
<keyword evidence="3" id="KW-0479">Metal-binding</keyword>
<evidence type="ECO:0000313" key="10">
    <source>
        <dbReference type="Proteomes" id="UP000297938"/>
    </source>
</evidence>
<name>A0A7Z8G664_CARDV</name>
<dbReference type="CDD" id="cd03124">
    <property type="entry name" value="alpha_CA_prokaryotic_like"/>
    <property type="match status" value="1"/>
</dbReference>
<dbReference type="PROSITE" id="PS51257">
    <property type="entry name" value="PROKAR_LIPOPROTEIN"/>
    <property type="match status" value="1"/>
</dbReference>
<dbReference type="EMBL" id="NRPP01000007">
    <property type="protein sequence ID" value="TFJ28542.1"/>
    <property type="molecule type" value="Genomic_DNA"/>
</dbReference>
<comment type="similarity">
    <text evidence="1">Belongs to the alpha-carbonic anhydrase family.</text>
</comment>
<dbReference type="Proteomes" id="UP000297938">
    <property type="component" value="Unassembled WGS sequence"/>
</dbReference>
<evidence type="ECO:0000256" key="1">
    <source>
        <dbReference type="ARBA" id="ARBA00010718"/>
    </source>
</evidence>
<keyword evidence="5" id="KW-0456">Lyase</keyword>
<dbReference type="InterPro" id="IPR023561">
    <property type="entry name" value="Carbonic_anhydrase_a-class"/>
</dbReference>
<sequence>MNMKKKVLFTSIVVTLLVLVGCGNTNEATKSKEKVEESVLDWSYKGEKGPDNWEKLNKKYKLKSTKEQSPIDISKEAKVEALASEAIHFQPGYFELLRQDQQLTLTPMPVEGKENILTFNEEDYLLTAINLHVPSEHKIQGKQYDGELQLKFESKEKKNLIMAVMLEEGEKNYALDQVSNEMTKLKNNKKVTTKEPISTLALIPQEREYIAYQGSFTAPPTTEGVQWLVMKKAITLEKSQLKELTKVLKDNVRPIQKQKAN</sequence>
<evidence type="ECO:0000256" key="5">
    <source>
        <dbReference type="ARBA" id="ARBA00023239"/>
    </source>
</evidence>
<dbReference type="InterPro" id="IPR036398">
    <property type="entry name" value="CA_dom_sf"/>
</dbReference>
<keyword evidence="4" id="KW-0862">Zinc</keyword>
<organism evidence="9 10">
    <name type="scientific">Carnobacterium divergens</name>
    <name type="common">Lactobacillus divergens</name>
    <dbReference type="NCBI Taxonomy" id="2748"/>
    <lineage>
        <taxon>Bacteria</taxon>
        <taxon>Bacillati</taxon>
        <taxon>Bacillota</taxon>
        <taxon>Bacilli</taxon>
        <taxon>Lactobacillales</taxon>
        <taxon>Carnobacteriaceae</taxon>
        <taxon>Carnobacterium</taxon>
    </lineage>
</organism>
<dbReference type="SUPFAM" id="SSF51069">
    <property type="entry name" value="Carbonic anhydrase"/>
    <property type="match status" value="1"/>
</dbReference>
<dbReference type="RefSeq" id="WP_135025706.1">
    <property type="nucleotide sequence ID" value="NZ_JBFUWK010000004.1"/>
</dbReference>
<feature type="signal peptide" evidence="7">
    <location>
        <begin position="1"/>
        <end position="27"/>
    </location>
</feature>
<dbReference type="EC" id="4.2.1.1" evidence="2"/>
<evidence type="ECO:0000313" key="9">
    <source>
        <dbReference type="EMBL" id="TFJ28542.1"/>
    </source>
</evidence>
<dbReference type="Pfam" id="PF00194">
    <property type="entry name" value="Carb_anhydrase"/>
    <property type="match status" value="1"/>
</dbReference>
<dbReference type="SMART" id="SM01057">
    <property type="entry name" value="Carb_anhydrase"/>
    <property type="match status" value="1"/>
</dbReference>
<proteinExistence type="inferred from homology"/>
<feature type="domain" description="Alpha-carbonic anhydrase" evidence="8">
    <location>
        <begin position="40"/>
        <end position="261"/>
    </location>
</feature>
<dbReference type="AlphaFoldDB" id="A0A7Z8G664"/>
<gene>
    <name evidence="9" type="ORF">CKN69_03150</name>
</gene>
<dbReference type="PANTHER" id="PTHR18952:SF265">
    <property type="entry name" value="CARBONIC ANHYDRASE"/>
    <property type="match status" value="1"/>
</dbReference>
<feature type="chain" id="PRO_5031357669" description="carbonic anhydrase" evidence="7">
    <location>
        <begin position="28"/>
        <end position="261"/>
    </location>
</feature>
<comment type="catalytic activity">
    <reaction evidence="6">
        <text>hydrogencarbonate + H(+) = CO2 + H2O</text>
        <dbReference type="Rhea" id="RHEA:10748"/>
        <dbReference type="ChEBI" id="CHEBI:15377"/>
        <dbReference type="ChEBI" id="CHEBI:15378"/>
        <dbReference type="ChEBI" id="CHEBI:16526"/>
        <dbReference type="ChEBI" id="CHEBI:17544"/>
        <dbReference type="EC" id="4.2.1.1"/>
    </reaction>
</comment>
<dbReference type="GO" id="GO:0008270">
    <property type="term" value="F:zinc ion binding"/>
    <property type="evidence" value="ECO:0007669"/>
    <property type="project" value="InterPro"/>
</dbReference>
<evidence type="ECO:0000256" key="6">
    <source>
        <dbReference type="ARBA" id="ARBA00048348"/>
    </source>
</evidence>
<dbReference type="Gene3D" id="3.10.200.10">
    <property type="entry name" value="Alpha carbonic anhydrase"/>
    <property type="match status" value="1"/>
</dbReference>
<evidence type="ECO:0000256" key="2">
    <source>
        <dbReference type="ARBA" id="ARBA00012925"/>
    </source>
</evidence>